<evidence type="ECO:0000256" key="1">
    <source>
        <dbReference type="ARBA" id="ARBA00001946"/>
    </source>
</evidence>
<dbReference type="RefSeq" id="WP_052020422.1">
    <property type="nucleotide sequence ID" value="NZ_BAVZ01000012.1"/>
</dbReference>
<sequence>MRYFNYLSREEEQHIFHSAPVSFNRSSDKELLSHAIGAALYMPATRPSIAEDIRSGKNVGMVSMVLDLEDAIGDLQVQSAEDNVLKQLLQLQSFVQSGIMSEEDMPIIFIRVRSPEQMKRVIVELEDTLAWVAGFVLPKFSMSNCQLYLDIVRDYNQQKSSTMPVLYVMPILESCDIIYLESRANTLFELKKVLHEFKDYVLNVRIGATDFSSLFGLRRSPDMTIYDIGVIRDCIADIVNIFGRADDNYVISGPVWEYFKSERVLKTQLRQTPFEEMAGRDGLKLRMQFINIYLDGLIREVALDKENGIVGKTIIHPSHILPVQSLYAVTHEEFVDATHVLENNNGLQGVLKSQYSNKMNEIKPHLNWARRILIRSNIYGVLHENQNFTTLLISKDEQEQVLV</sequence>
<dbReference type="eggNOG" id="COG2301">
    <property type="taxonomic scope" value="Bacteria"/>
</dbReference>
<evidence type="ECO:0000256" key="2">
    <source>
        <dbReference type="ARBA" id="ARBA00022723"/>
    </source>
</evidence>
<keyword evidence="3" id="KW-0460">Magnesium</keyword>
<evidence type="ECO:0000313" key="5">
    <source>
        <dbReference type="Proteomes" id="UP000019364"/>
    </source>
</evidence>
<dbReference type="SUPFAM" id="SSF51621">
    <property type="entry name" value="Phosphoenolpyruvate/pyruvate domain"/>
    <property type="match status" value="1"/>
</dbReference>
<dbReference type="InterPro" id="IPR039480">
    <property type="entry name" value="C-C_Bond_Lyase-like"/>
</dbReference>
<dbReference type="InterPro" id="IPR015813">
    <property type="entry name" value="Pyrv/PenolPyrv_kinase-like_dom"/>
</dbReference>
<dbReference type="PANTHER" id="PTHR32308">
    <property type="entry name" value="LYASE BETA SUBUNIT, PUTATIVE (AFU_ORTHOLOGUE AFUA_4G13030)-RELATED"/>
    <property type="match status" value="1"/>
</dbReference>
<evidence type="ECO:0000256" key="3">
    <source>
        <dbReference type="ARBA" id="ARBA00022842"/>
    </source>
</evidence>
<keyword evidence="2" id="KW-0479">Metal-binding</keyword>
<proteinExistence type="predicted"/>
<protein>
    <submittedName>
        <fullName evidence="4">Citrate lyase beta chain</fullName>
    </submittedName>
</protein>
<evidence type="ECO:0000313" key="4">
    <source>
        <dbReference type="EMBL" id="GAF09510.1"/>
    </source>
</evidence>
<dbReference type="AlphaFoldDB" id="W7YEY0"/>
<dbReference type="GO" id="GO:0016829">
    <property type="term" value="F:lyase activity"/>
    <property type="evidence" value="ECO:0007669"/>
    <property type="project" value="UniProtKB-KW"/>
</dbReference>
<dbReference type="OrthoDB" id="9786940at2"/>
<keyword evidence="5" id="KW-1185">Reference proteome</keyword>
<dbReference type="GO" id="GO:0000287">
    <property type="term" value="F:magnesium ion binding"/>
    <property type="evidence" value="ECO:0007669"/>
    <property type="project" value="TreeGrafter"/>
</dbReference>
<dbReference type="GO" id="GO:0006107">
    <property type="term" value="P:oxaloacetate metabolic process"/>
    <property type="evidence" value="ECO:0007669"/>
    <property type="project" value="TreeGrafter"/>
</dbReference>
<gene>
    <name evidence="4" type="ORF">JCM16418_3653</name>
</gene>
<dbReference type="Pfam" id="PF15617">
    <property type="entry name" value="C-C_Bond_Lyase"/>
    <property type="match status" value="1"/>
</dbReference>
<accession>W7YEY0</accession>
<reference evidence="4 5" key="1">
    <citation type="journal article" date="2014" name="Genome Announc.">
        <title>Draft Genome Sequence of Paenibacillus pini JCM 16418T, Isolated from the Rhizosphere of Pine Tree.</title>
        <authorList>
            <person name="Yuki M."/>
            <person name="Oshima K."/>
            <person name="Suda W."/>
            <person name="Oshida Y."/>
            <person name="Kitamura K."/>
            <person name="Iida Y."/>
            <person name="Hattori M."/>
            <person name="Ohkuma M."/>
        </authorList>
    </citation>
    <scope>NUCLEOTIDE SEQUENCE [LARGE SCALE GENOMIC DNA]</scope>
    <source>
        <strain evidence="4 5">JCM 16418</strain>
    </source>
</reference>
<keyword evidence="4" id="KW-0456">Lyase</keyword>
<dbReference type="InterPro" id="IPR040442">
    <property type="entry name" value="Pyrv_kinase-like_dom_sf"/>
</dbReference>
<organism evidence="4 5">
    <name type="scientific">Paenibacillus pini JCM 16418</name>
    <dbReference type="NCBI Taxonomy" id="1236976"/>
    <lineage>
        <taxon>Bacteria</taxon>
        <taxon>Bacillati</taxon>
        <taxon>Bacillota</taxon>
        <taxon>Bacilli</taxon>
        <taxon>Bacillales</taxon>
        <taxon>Paenibacillaceae</taxon>
        <taxon>Paenibacillus</taxon>
    </lineage>
</organism>
<dbReference type="EMBL" id="BAVZ01000012">
    <property type="protein sequence ID" value="GAF09510.1"/>
    <property type="molecule type" value="Genomic_DNA"/>
</dbReference>
<dbReference type="Gene3D" id="3.20.20.60">
    <property type="entry name" value="Phosphoenolpyruvate-binding domains"/>
    <property type="match status" value="2"/>
</dbReference>
<comment type="cofactor">
    <cofactor evidence="1">
        <name>Mg(2+)</name>
        <dbReference type="ChEBI" id="CHEBI:18420"/>
    </cofactor>
</comment>
<dbReference type="Proteomes" id="UP000019364">
    <property type="component" value="Unassembled WGS sequence"/>
</dbReference>
<dbReference type="PANTHER" id="PTHR32308:SF10">
    <property type="entry name" value="CITRATE LYASE SUBUNIT BETA"/>
    <property type="match status" value="1"/>
</dbReference>
<comment type="caution">
    <text evidence="4">The sequence shown here is derived from an EMBL/GenBank/DDBJ whole genome shotgun (WGS) entry which is preliminary data.</text>
</comment>
<dbReference type="STRING" id="1236976.JCM16418_3653"/>
<name>W7YEY0_9BACL</name>